<protein>
    <submittedName>
        <fullName evidence="1">Uncharacterized protein</fullName>
    </submittedName>
</protein>
<dbReference type="AlphaFoldDB" id="A0A4C1Y6X4"/>
<organism evidence="1 2">
    <name type="scientific">Eumeta variegata</name>
    <name type="common">Bagworm moth</name>
    <name type="synonym">Eumeta japonica</name>
    <dbReference type="NCBI Taxonomy" id="151549"/>
    <lineage>
        <taxon>Eukaryota</taxon>
        <taxon>Metazoa</taxon>
        <taxon>Ecdysozoa</taxon>
        <taxon>Arthropoda</taxon>
        <taxon>Hexapoda</taxon>
        <taxon>Insecta</taxon>
        <taxon>Pterygota</taxon>
        <taxon>Neoptera</taxon>
        <taxon>Endopterygota</taxon>
        <taxon>Lepidoptera</taxon>
        <taxon>Glossata</taxon>
        <taxon>Ditrysia</taxon>
        <taxon>Tineoidea</taxon>
        <taxon>Psychidae</taxon>
        <taxon>Oiketicinae</taxon>
        <taxon>Eumeta</taxon>
    </lineage>
</organism>
<comment type="caution">
    <text evidence="1">The sequence shown here is derived from an EMBL/GenBank/DDBJ whole genome shotgun (WGS) entry which is preliminary data.</text>
</comment>
<keyword evidence="2" id="KW-1185">Reference proteome</keyword>
<evidence type="ECO:0000313" key="2">
    <source>
        <dbReference type="Proteomes" id="UP000299102"/>
    </source>
</evidence>
<dbReference type="EMBL" id="BGZK01001066">
    <property type="protein sequence ID" value="GBP70195.1"/>
    <property type="molecule type" value="Genomic_DNA"/>
</dbReference>
<gene>
    <name evidence="1" type="ORF">EVAR_46690_1</name>
</gene>
<dbReference type="Proteomes" id="UP000299102">
    <property type="component" value="Unassembled WGS sequence"/>
</dbReference>
<name>A0A4C1Y6X4_EUMVA</name>
<proteinExistence type="predicted"/>
<accession>A0A4C1Y6X4</accession>
<reference evidence="1 2" key="1">
    <citation type="journal article" date="2019" name="Commun. Biol.">
        <title>The bagworm genome reveals a unique fibroin gene that provides high tensile strength.</title>
        <authorList>
            <person name="Kono N."/>
            <person name="Nakamura H."/>
            <person name="Ohtoshi R."/>
            <person name="Tomita M."/>
            <person name="Numata K."/>
            <person name="Arakawa K."/>
        </authorList>
    </citation>
    <scope>NUCLEOTIDE SEQUENCE [LARGE SCALE GENOMIC DNA]</scope>
</reference>
<dbReference type="OrthoDB" id="10065625at2759"/>
<evidence type="ECO:0000313" key="1">
    <source>
        <dbReference type="EMBL" id="GBP70195.1"/>
    </source>
</evidence>
<sequence>MSVESPVDSWGSTWTTLGNTGLKGDVSSLDYLMYLFMSHAGVRLYVWEDVCCRYLVSLEVRYLGILWVCVDCDYDICIFAWFYRFHNDPIRWAVLLTHSLRGENQRENAVFGTISQRTRMVCASSLRHINEGVCFESDNSNALSNAIDHGLT</sequence>